<protein>
    <submittedName>
        <fullName evidence="2">Uncharacterized protein</fullName>
    </submittedName>
</protein>
<evidence type="ECO:0000313" key="2">
    <source>
        <dbReference type="EMBL" id="KAJ4466671.1"/>
    </source>
</evidence>
<comment type="caution">
    <text evidence="2">The sequence shown here is derived from an EMBL/GenBank/DDBJ whole genome shotgun (WGS) entry which is preliminary data.</text>
</comment>
<sequence length="309" mass="34336">MPVVRNQRLEATPLAIARSRARTIPFSPLHSHLDNVLNNPHGFRELRRRITSNARNYHIISHWNTDKGCLNVWLWPVVDGRRLTPDELADHEHLIMFCLCGKIDGVDHRARIFRAATGVLTGQYVAACAAYTCGYFIPLEKFFNYRGVHLRGLSAAEAVPHPTAAEPARTISIEEEEEVASMLSVTNADVSTTSSPPRGSAVQSPTSSVALSSPTASVHTTRRYARLSQGIDQQILQSISRPAPYRRRNAFKMLMELDSTNGQGINRAEFMDLFVNCSCGQFMTKRVFDFHVCTPGAGNVIDLTVDDSD</sequence>
<accession>A0A9W8ZTM3</accession>
<name>A0A9W8ZTM3_9AGAR</name>
<reference evidence="2" key="2">
    <citation type="journal article" date="2023" name="Proc. Natl. Acad. Sci. U.S.A.">
        <title>A global phylogenomic analysis of the shiitake genus Lentinula.</title>
        <authorList>
            <person name="Sierra-Patev S."/>
            <person name="Min B."/>
            <person name="Naranjo-Ortiz M."/>
            <person name="Looney B."/>
            <person name="Konkel Z."/>
            <person name="Slot J.C."/>
            <person name="Sakamoto Y."/>
            <person name="Steenwyk J.L."/>
            <person name="Rokas A."/>
            <person name="Carro J."/>
            <person name="Camarero S."/>
            <person name="Ferreira P."/>
            <person name="Molpeceres G."/>
            <person name="Ruiz-Duenas F.J."/>
            <person name="Serrano A."/>
            <person name="Henrissat B."/>
            <person name="Drula E."/>
            <person name="Hughes K.W."/>
            <person name="Mata J.L."/>
            <person name="Ishikawa N.K."/>
            <person name="Vargas-Isla R."/>
            <person name="Ushijima S."/>
            <person name="Smith C.A."/>
            <person name="Donoghue J."/>
            <person name="Ahrendt S."/>
            <person name="Andreopoulos W."/>
            <person name="He G."/>
            <person name="LaButti K."/>
            <person name="Lipzen A."/>
            <person name="Ng V."/>
            <person name="Riley R."/>
            <person name="Sandor L."/>
            <person name="Barry K."/>
            <person name="Martinez A.T."/>
            <person name="Xiao Y."/>
            <person name="Gibbons J.G."/>
            <person name="Terashima K."/>
            <person name="Grigoriev I.V."/>
            <person name="Hibbett D."/>
        </authorList>
    </citation>
    <scope>NUCLEOTIDE SEQUENCE</scope>
    <source>
        <strain evidence="2">Sp2 HRB7682 ss15</strain>
    </source>
</reference>
<evidence type="ECO:0000256" key="1">
    <source>
        <dbReference type="SAM" id="MobiDB-lite"/>
    </source>
</evidence>
<organism evidence="2 3">
    <name type="scientific">Lentinula lateritia</name>
    <dbReference type="NCBI Taxonomy" id="40482"/>
    <lineage>
        <taxon>Eukaryota</taxon>
        <taxon>Fungi</taxon>
        <taxon>Dikarya</taxon>
        <taxon>Basidiomycota</taxon>
        <taxon>Agaricomycotina</taxon>
        <taxon>Agaricomycetes</taxon>
        <taxon>Agaricomycetidae</taxon>
        <taxon>Agaricales</taxon>
        <taxon>Marasmiineae</taxon>
        <taxon>Omphalotaceae</taxon>
        <taxon>Lentinula</taxon>
    </lineage>
</organism>
<reference evidence="2" key="1">
    <citation type="submission" date="2022-08" db="EMBL/GenBank/DDBJ databases">
        <authorList>
            <consortium name="DOE Joint Genome Institute"/>
            <person name="Min B."/>
            <person name="Riley R."/>
            <person name="Sierra-Patev S."/>
            <person name="Naranjo-Ortiz M."/>
            <person name="Looney B."/>
            <person name="Konkel Z."/>
            <person name="Slot J.C."/>
            <person name="Sakamoto Y."/>
            <person name="Steenwyk J.L."/>
            <person name="Rokas A."/>
            <person name="Carro J."/>
            <person name="Camarero S."/>
            <person name="Ferreira P."/>
            <person name="Molpeceres G."/>
            <person name="Ruiz-Duenas F.J."/>
            <person name="Serrano A."/>
            <person name="Henrissat B."/>
            <person name="Drula E."/>
            <person name="Hughes K.W."/>
            <person name="Mata J.L."/>
            <person name="Ishikawa N.K."/>
            <person name="Vargas-Isla R."/>
            <person name="Ushijima S."/>
            <person name="Smith C.A."/>
            <person name="Ahrendt S."/>
            <person name="Andreopoulos W."/>
            <person name="He G."/>
            <person name="Labutti K."/>
            <person name="Lipzen A."/>
            <person name="Ng V."/>
            <person name="Sandor L."/>
            <person name="Barry K."/>
            <person name="Martinez A.T."/>
            <person name="Xiao Y."/>
            <person name="Gibbons J.G."/>
            <person name="Terashima K."/>
            <person name="Hibbett D.S."/>
            <person name="Grigoriev I.V."/>
        </authorList>
    </citation>
    <scope>NUCLEOTIDE SEQUENCE</scope>
    <source>
        <strain evidence="2">Sp2 HRB7682 ss15</strain>
    </source>
</reference>
<feature type="region of interest" description="Disordered" evidence="1">
    <location>
        <begin position="188"/>
        <end position="217"/>
    </location>
</feature>
<evidence type="ECO:0000313" key="3">
    <source>
        <dbReference type="Proteomes" id="UP001150238"/>
    </source>
</evidence>
<dbReference type="EMBL" id="JANVFS010000044">
    <property type="protein sequence ID" value="KAJ4466671.1"/>
    <property type="molecule type" value="Genomic_DNA"/>
</dbReference>
<dbReference type="AlphaFoldDB" id="A0A9W8ZTM3"/>
<dbReference type="Proteomes" id="UP001150238">
    <property type="component" value="Unassembled WGS sequence"/>
</dbReference>
<gene>
    <name evidence="2" type="ORF">C8J55DRAFT_565658</name>
</gene>
<proteinExistence type="predicted"/>